<dbReference type="CDD" id="cd08646">
    <property type="entry name" value="FMT_core_Met-tRNA-FMT_N"/>
    <property type="match status" value="1"/>
</dbReference>
<protein>
    <recommendedName>
        <fullName evidence="1">methionyl-tRNA formyltransferase</fullName>
        <ecNumber evidence="1">2.1.2.9</ecNumber>
    </recommendedName>
</protein>
<dbReference type="InterPro" id="IPR005794">
    <property type="entry name" value="Fmt"/>
</dbReference>
<dbReference type="Pfam" id="PF00551">
    <property type="entry name" value="Formyl_trans_N"/>
    <property type="match status" value="1"/>
</dbReference>
<dbReference type="EC" id="2.1.2.9" evidence="1"/>
<dbReference type="GO" id="GO:0004479">
    <property type="term" value="F:methionyl-tRNA formyltransferase activity"/>
    <property type="evidence" value="ECO:0007669"/>
    <property type="project" value="UniProtKB-EC"/>
</dbReference>
<dbReference type="Gene3D" id="3.40.50.12230">
    <property type="match status" value="1"/>
</dbReference>
<dbReference type="SUPFAM" id="SSF53328">
    <property type="entry name" value="Formyltransferase"/>
    <property type="match status" value="1"/>
</dbReference>
<sequence>MNQKYNFVFMGTDQFACLVLDYLDQAGVRPTLIITVPDRPAGRKLILTPPPVKVWATEHELPVLQPANLKDLDLNTLDTKYDLAVVASYGQLIPTKILDFFQRRVLNIHPSLLPRYRGATPLESAILAGDSETGVTIMEIDENMDHGPILDQTKIPLTNQDYFTLRREAAEAGAQLLAEVVPRYLEGRLKPVAQDHPAATYTKKITKAEGELNLSDDPLLNYRQIRAYVDWPGTYFFVDKNGKRQRVIIKQAHLEAGQLIIDRVLPEGKKEMSWEEFSDR</sequence>
<dbReference type="InterPro" id="IPR011034">
    <property type="entry name" value="Formyl_transferase-like_C_sf"/>
</dbReference>
<evidence type="ECO:0000313" key="3">
    <source>
        <dbReference type="EMBL" id="OHA59513.1"/>
    </source>
</evidence>
<dbReference type="PANTHER" id="PTHR11138">
    <property type="entry name" value="METHIONYL-TRNA FORMYLTRANSFERASE"/>
    <property type="match status" value="1"/>
</dbReference>
<dbReference type="GO" id="GO:0005829">
    <property type="term" value="C:cytosol"/>
    <property type="evidence" value="ECO:0007669"/>
    <property type="project" value="TreeGrafter"/>
</dbReference>
<organism evidence="3 4">
    <name type="scientific">Candidatus Vogelbacteria bacterium RIFOXYD1_FULL_46_19</name>
    <dbReference type="NCBI Taxonomy" id="1802439"/>
    <lineage>
        <taxon>Bacteria</taxon>
        <taxon>Candidatus Vogeliibacteriota</taxon>
    </lineage>
</organism>
<gene>
    <name evidence="3" type="ORF">A2589_01465</name>
</gene>
<dbReference type="PANTHER" id="PTHR11138:SF5">
    <property type="entry name" value="METHIONYL-TRNA FORMYLTRANSFERASE, MITOCHONDRIAL"/>
    <property type="match status" value="1"/>
</dbReference>
<dbReference type="InterPro" id="IPR002376">
    <property type="entry name" value="Formyl_transf_N"/>
</dbReference>
<keyword evidence="3" id="KW-0808">Transferase</keyword>
<dbReference type="InterPro" id="IPR036477">
    <property type="entry name" value="Formyl_transf_N_sf"/>
</dbReference>
<name>A0A1G2QGJ1_9BACT</name>
<dbReference type="NCBIfam" id="TIGR00460">
    <property type="entry name" value="fmt"/>
    <property type="match status" value="1"/>
</dbReference>
<dbReference type="InterPro" id="IPR041711">
    <property type="entry name" value="Met-tRNA-FMT_N"/>
</dbReference>
<evidence type="ECO:0000259" key="2">
    <source>
        <dbReference type="Pfam" id="PF00551"/>
    </source>
</evidence>
<feature type="domain" description="Formyl transferase N-terminal" evidence="2">
    <location>
        <begin position="8"/>
        <end position="181"/>
    </location>
</feature>
<dbReference type="AlphaFoldDB" id="A0A1G2QGJ1"/>
<accession>A0A1G2QGJ1</accession>
<proteinExistence type="predicted"/>
<reference evidence="3 4" key="1">
    <citation type="journal article" date="2016" name="Nat. Commun.">
        <title>Thousands of microbial genomes shed light on interconnected biogeochemical processes in an aquifer system.</title>
        <authorList>
            <person name="Anantharaman K."/>
            <person name="Brown C.T."/>
            <person name="Hug L.A."/>
            <person name="Sharon I."/>
            <person name="Castelle C.J."/>
            <person name="Probst A.J."/>
            <person name="Thomas B.C."/>
            <person name="Singh A."/>
            <person name="Wilkins M.J."/>
            <person name="Karaoz U."/>
            <person name="Brodie E.L."/>
            <person name="Williams K.H."/>
            <person name="Hubbard S.S."/>
            <person name="Banfield J.F."/>
        </authorList>
    </citation>
    <scope>NUCLEOTIDE SEQUENCE [LARGE SCALE GENOMIC DNA]</scope>
</reference>
<dbReference type="STRING" id="1802439.A2589_01465"/>
<dbReference type="Proteomes" id="UP000177838">
    <property type="component" value="Unassembled WGS sequence"/>
</dbReference>
<evidence type="ECO:0000313" key="4">
    <source>
        <dbReference type="Proteomes" id="UP000177838"/>
    </source>
</evidence>
<comment type="caution">
    <text evidence="3">The sequence shown here is derived from an EMBL/GenBank/DDBJ whole genome shotgun (WGS) entry which is preliminary data.</text>
</comment>
<evidence type="ECO:0000256" key="1">
    <source>
        <dbReference type="ARBA" id="ARBA00012261"/>
    </source>
</evidence>
<dbReference type="EMBL" id="MHTK01000006">
    <property type="protein sequence ID" value="OHA59513.1"/>
    <property type="molecule type" value="Genomic_DNA"/>
</dbReference>
<dbReference type="SUPFAM" id="SSF50486">
    <property type="entry name" value="FMT C-terminal domain-like"/>
    <property type="match status" value="1"/>
</dbReference>